<evidence type="ECO:0000256" key="4">
    <source>
        <dbReference type="ARBA" id="ARBA00022692"/>
    </source>
</evidence>
<dbReference type="InterPro" id="IPR050321">
    <property type="entry name" value="Glycosyltr_2/OpgH_subfam"/>
</dbReference>
<dbReference type="NCBIfam" id="TIGR03030">
    <property type="entry name" value="CelA"/>
    <property type="match status" value="1"/>
</dbReference>
<dbReference type="KEGG" id="gfu:KM031_20260"/>
<dbReference type="CDD" id="cd06421">
    <property type="entry name" value="CESA_CelA_like"/>
    <property type="match status" value="1"/>
</dbReference>
<evidence type="ECO:0000313" key="10">
    <source>
        <dbReference type="Proteomes" id="UP000679352"/>
    </source>
</evidence>
<sequence length="777" mass="86806">MTSDRIRNIVLLLFWLTAMLPVMVLASIPVSNAAQGMFGIAALVIVLLLKPFAGNIICRISMMSVASVIALRYWIWRVTSTLPDPGLNASFILAIALLVVETYSILVFFLNAFITADPVERALPPRVEPENLPSVDILVPSYNEPTEMLAVTLSAARNMIYPARLRTVVLCDDGGTDQRCNSPNAELAAKSKARRAELQALCAELGVVYSTRAKNEHAKAGNMSAALAKLNGDLVVVFDADHVPSRDFLARTVGYFVEDPKLFLVQTPHFFINKDPIERNLDLKCPPENEMFYGKIHPGLDRWGGAFFCGSAALLRRKALDSVGGFAGETITEDAETALEIHSKGWRSIYLDRAMIAGLQPETFASFIQQRGRWASGMMQMFMLKNPLFRPGLKPFQRLCYLNSMAFWLFPLVRMTYLLAPLAYLFFSIEIFVTTFREAMAYTLSYMAVSLLVQNAVFSRHRWPLISEVYEIAQAPYLAGAIIRTILRPRGAKFNVTAKDETLVEDYISPVSGPLVGLFFLMLAGVVALTVRWIAYPGDHSVLSVVGTWAIINFLLVSLSLRAVSEKQQRRSSPRVAMHEAGFVRWEGSGEKMLPVEVYDASTSGLRMRMVGLPQEPGSRMVVKGDEVVFRPSFPHAPHLEREVRALVRAVFNETGNGIGIGLQYLPEQPMIVREAVAQLLFGSSENWLEIRQRSRRHKGLLAGLFYVLWLTLSSFPKTIGDFVREPARRRRSALYEKQSPRPAHLITFSADFDAEEYRLANDRLAPEAFIGAEKPQ</sequence>
<dbReference type="GO" id="GO:0005886">
    <property type="term" value="C:plasma membrane"/>
    <property type="evidence" value="ECO:0007669"/>
    <property type="project" value="UniProtKB-SubCell"/>
</dbReference>
<evidence type="ECO:0000256" key="3">
    <source>
        <dbReference type="ARBA" id="ARBA00022679"/>
    </source>
</evidence>
<dbReference type="PANTHER" id="PTHR43867:SF2">
    <property type="entry name" value="CELLULOSE SYNTHASE CATALYTIC SUBUNIT A [UDP-FORMING]"/>
    <property type="match status" value="1"/>
</dbReference>
<evidence type="ECO:0000256" key="1">
    <source>
        <dbReference type="ARBA" id="ARBA00004141"/>
    </source>
</evidence>
<dbReference type="InterPro" id="IPR001173">
    <property type="entry name" value="Glyco_trans_2-like"/>
</dbReference>
<dbReference type="GO" id="GO:0030244">
    <property type="term" value="P:cellulose biosynthetic process"/>
    <property type="evidence" value="ECO:0007669"/>
    <property type="project" value="UniProtKB-KW"/>
</dbReference>
<feature type="domain" description="Glycosyltransferase 2-like" evidence="8">
    <location>
        <begin position="235"/>
        <end position="446"/>
    </location>
</feature>
<feature type="transmembrane region" description="Helical" evidence="7">
    <location>
        <begin position="36"/>
        <end position="53"/>
    </location>
</feature>
<evidence type="ECO:0000256" key="7">
    <source>
        <dbReference type="RuleBase" id="RU365020"/>
    </source>
</evidence>
<dbReference type="GO" id="GO:0016760">
    <property type="term" value="F:cellulose synthase (UDP-forming) activity"/>
    <property type="evidence" value="ECO:0007669"/>
    <property type="project" value="UniProtKB-EC"/>
</dbReference>
<comment type="cofactor">
    <cofactor evidence="7">
        <name>Mg(2+)</name>
        <dbReference type="ChEBI" id="CHEBI:18420"/>
    </cofactor>
</comment>
<evidence type="ECO:0000256" key="6">
    <source>
        <dbReference type="ARBA" id="ARBA00023136"/>
    </source>
</evidence>
<comment type="subcellular location">
    <subcellularLocation>
        <location evidence="7">Cell inner membrane</location>
    </subcellularLocation>
    <subcellularLocation>
        <location evidence="1">Membrane</location>
        <topology evidence="1">Multi-pass membrane protein</topology>
    </subcellularLocation>
</comment>
<keyword evidence="6 7" id="KW-0472">Membrane</keyword>
<dbReference type="Gene3D" id="2.40.10.220">
    <property type="entry name" value="predicted glycosyltransferase like domains"/>
    <property type="match status" value="1"/>
</dbReference>
<feature type="transmembrane region" description="Helical" evidence="7">
    <location>
        <begin position="515"/>
        <end position="535"/>
    </location>
</feature>
<dbReference type="PANTHER" id="PTHR43867">
    <property type="entry name" value="CELLULOSE SYNTHASE CATALYTIC SUBUNIT A [UDP-FORMING]"/>
    <property type="match status" value="1"/>
</dbReference>
<comment type="function">
    <text evidence="7">Catalytic subunit of cellulose synthase. It polymerizes uridine 5'-diphosphate glucose to cellulose.</text>
</comment>
<dbReference type="EC" id="2.4.1.12" evidence="7"/>
<keyword evidence="3 7" id="KW-0808">Transferase</keyword>
<dbReference type="EMBL" id="CP076364">
    <property type="protein sequence ID" value="QWK92922.1"/>
    <property type="molecule type" value="Genomic_DNA"/>
</dbReference>
<keyword evidence="2 7" id="KW-0328">Glycosyltransferase</keyword>
<dbReference type="AlphaFoldDB" id="A0A975PBI0"/>
<dbReference type="GO" id="GO:0035438">
    <property type="term" value="F:cyclic-di-GMP binding"/>
    <property type="evidence" value="ECO:0007669"/>
    <property type="project" value="InterPro"/>
</dbReference>
<dbReference type="RefSeq" id="WP_215507816.1">
    <property type="nucleotide sequence ID" value="NZ_CP076364.1"/>
</dbReference>
<dbReference type="InterPro" id="IPR029044">
    <property type="entry name" value="Nucleotide-diphossugar_trans"/>
</dbReference>
<feature type="transmembrane region" description="Helical" evidence="7">
    <location>
        <begin position="439"/>
        <end position="458"/>
    </location>
</feature>
<feature type="transmembrane region" description="Helical" evidence="7">
    <location>
        <begin position="60"/>
        <end position="76"/>
    </location>
</feature>
<evidence type="ECO:0000259" key="8">
    <source>
        <dbReference type="Pfam" id="PF13632"/>
    </source>
</evidence>
<dbReference type="Gene3D" id="3.90.550.10">
    <property type="entry name" value="Spore Coat Polysaccharide Biosynthesis Protein SpsA, Chain A"/>
    <property type="match status" value="1"/>
</dbReference>
<protein>
    <recommendedName>
        <fullName evidence="7">Cellulose synthase catalytic subunit [UDP-forming]</fullName>
        <ecNumber evidence="7">2.4.1.12</ecNumber>
    </recommendedName>
</protein>
<accession>A0A975PBI0</accession>
<feature type="transmembrane region" description="Helical" evidence="7">
    <location>
        <begin position="406"/>
        <end position="427"/>
    </location>
</feature>
<gene>
    <name evidence="9" type="primary">bcsA</name>
    <name evidence="9" type="ORF">KM031_20260</name>
</gene>
<evidence type="ECO:0000256" key="2">
    <source>
        <dbReference type="ARBA" id="ARBA00022676"/>
    </source>
</evidence>
<keyword evidence="7" id="KW-0997">Cell inner membrane</keyword>
<dbReference type="Proteomes" id="UP000679352">
    <property type="component" value="Plasmid p3"/>
</dbReference>
<evidence type="ECO:0000256" key="5">
    <source>
        <dbReference type="ARBA" id="ARBA00022989"/>
    </source>
</evidence>
<keyword evidence="7" id="KW-0973">c-di-GMP</keyword>
<dbReference type="GO" id="GO:0006011">
    <property type="term" value="P:UDP-alpha-D-glucose metabolic process"/>
    <property type="evidence" value="ECO:0007669"/>
    <property type="project" value="InterPro"/>
</dbReference>
<feature type="transmembrane region" description="Helical" evidence="7">
    <location>
        <begin position="541"/>
        <end position="561"/>
    </location>
</feature>
<keyword evidence="7" id="KW-0135">Cellulose biosynthesis</keyword>
<dbReference type="Pfam" id="PF13632">
    <property type="entry name" value="Glyco_trans_2_3"/>
    <property type="match status" value="1"/>
</dbReference>
<organism evidence="9 10">
    <name type="scientific">Gemmobacter fulvus</name>
    <dbReference type="NCBI Taxonomy" id="2840474"/>
    <lineage>
        <taxon>Bacteria</taxon>
        <taxon>Pseudomonadati</taxon>
        <taxon>Pseudomonadota</taxon>
        <taxon>Alphaproteobacteria</taxon>
        <taxon>Rhodobacterales</taxon>
        <taxon>Paracoccaceae</taxon>
        <taxon>Gemmobacter</taxon>
    </lineage>
</organism>
<dbReference type="PRINTS" id="PR01439">
    <property type="entry name" value="CELLSNTHASEA"/>
</dbReference>
<proteinExistence type="predicted"/>
<dbReference type="SUPFAM" id="SSF53448">
    <property type="entry name" value="Nucleotide-diphospho-sugar transferases"/>
    <property type="match status" value="1"/>
</dbReference>
<keyword evidence="9" id="KW-0614">Plasmid</keyword>
<comment type="pathway">
    <text evidence="7">Glycan metabolism; bacterial cellulose biosynthesis.</text>
</comment>
<keyword evidence="7" id="KW-1003">Cell membrane</keyword>
<keyword evidence="10" id="KW-1185">Reference proteome</keyword>
<name>A0A975PBI0_9RHOB</name>
<reference evidence="9" key="1">
    <citation type="submission" date="2021-06" db="EMBL/GenBank/DDBJ databases">
        <authorList>
            <person name="Lee C.-S."/>
            <person name="Jin L."/>
        </authorList>
    </citation>
    <scope>NUCLEOTIDE SEQUENCE</scope>
    <source>
        <strain evidence="9">Con5</strain>
        <plasmid evidence="9">p3</plasmid>
    </source>
</reference>
<geneLocation type="plasmid" evidence="9 10">
    <name>p3</name>
</geneLocation>
<comment type="catalytic activity">
    <reaction evidence="7">
        <text>[(1-&gt;4)-beta-D-glucosyl](n) + UDP-alpha-D-glucose = [(1-&gt;4)-beta-D-glucosyl](n+1) + UDP + H(+)</text>
        <dbReference type="Rhea" id="RHEA:19929"/>
        <dbReference type="Rhea" id="RHEA-COMP:10033"/>
        <dbReference type="Rhea" id="RHEA-COMP:10034"/>
        <dbReference type="ChEBI" id="CHEBI:15378"/>
        <dbReference type="ChEBI" id="CHEBI:18246"/>
        <dbReference type="ChEBI" id="CHEBI:58223"/>
        <dbReference type="ChEBI" id="CHEBI:58885"/>
        <dbReference type="EC" id="2.4.1.12"/>
    </reaction>
</comment>
<dbReference type="InterPro" id="IPR003919">
    <property type="entry name" value="Cell_synth_A"/>
</dbReference>
<keyword evidence="5 7" id="KW-1133">Transmembrane helix</keyword>
<feature type="transmembrane region" description="Helical" evidence="7">
    <location>
        <begin position="88"/>
        <end position="114"/>
    </location>
</feature>
<evidence type="ECO:0000313" key="9">
    <source>
        <dbReference type="EMBL" id="QWK92922.1"/>
    </source>
</evidence>
<keyword evidence="4 7" id="KW-0812">Transmembrane</keyword>